<evidence type="ECO:0000313" key="3">
    <source>
        <dbReference type="Proteomes" id="UP000182491"/>
    </source>
</evidence>
<protein>
    <submittedName>
        <fullName evidence="2">Uncharacterized protein</fullName>
    </submittedName>
</protein>
<dbReference type="EMBL" id="FPCA01000007">
    <property type="protein sequence ID" value="SFU99110.1"/>
    <property type="molecule type" value="Genomic_DNA"/>
</dbReference>
<feature type="region of interest" description="Disordered" evidence="1">
    <location>
        <begin position="44"/>
        <end position="91"/>
    </location>
</feature>
<organism evidence="2 3">
    <name type="scientific">Pontibacter akesuensis</name>
    <dbReference type="NCBI Taxonomy" id="388950"/>
    <lineage>
        <taxon>Bacteria</taxon>
        <taxon>Pseudomonadati</taxon>
        <taxon>Bacteroidota</taxon>
        <taxon>Cytophagia</taxon>
        <taxon>Cytophagales</taxon>
        <taxon>Hymenobacteraceae</taxon>
        <taxon>Pontibacter</taxon>
    </lineage>
</organism>
<dbReference type="RefSeq" id="WP_068840321.1">
    <property type="nucleotide sequence ID" value="NZ_CP014767.1"/>
</dbReference>
<accession>A0A1I7KNX4</accession>
<reference evidence="3" key="1">
    <citation type="submission" date="2016-10" db="EMBL/GenBank/DDBJ databases">
        <authorList>
            <person name="Varghese N."/>
        </authorList>
    </citation>
    <scope>NUCLEOTIDE SEQUENCE [LARGE SCALE GENOMIC DNA]</scope>
    <source>
        <strain evidence="3">DSM 18820</strain>
    </source>
</reference>
<name>A0A1I7KNX4_9BACT</name>
<dbReference type="OrthoDB" id="854095at2"/>
<feature type="compositionally biased region" description="Basic and acidic residues" evidence="1">
    <location>
        <begin position="71"/>
        <end position="84"/>
    </location>
</feature>
<gene>
    <name evidence="2" type="ORF">SAMN04487941_3919</name>
</gene>
<proteinExistence type="predicted"/>
<evidence type="ECO:0000313" key="2">
    <source>
        <dbReference type="EMBL" id="SFU99110.1"/>
    </source>
</evidence>
<keyword evidence="3" id="KW-1185">Reference proteome</keyword>
<feature type="compositionally biased region" description="Polar residues" evidence="1">
    <location>
        <begin position="61"/>
        <end position="70"/>
    </location>
</feature>
<sequence>MRKTRCNKMVCFRGLFFLTAFLSMYLIQLACNVPHLVQRLQPPVSTPAHHHGAEHDVHSNAPGTSATNSSSHEDNGHAHGREAHPASSTEDAGCCAGQEYAPFVNASASIELPALDKTRLSFMGSLCQAALGFLHKLPVPAVSHAPPDAPVPKLPDIRIFLHSLIV</sequence>
<dbReference type="Proteomes" id="UP000182491">
    <property type="component" value="Unassembled WGS sequence"/>
</dbReference>
<evidence type="ECO:0000256" key="1">
    <source>
        <dbReference type="SAM" id="MobiDB-lite"/>
    </source>
</evidence>
<dbReference type="AlphaFoldDB" id="A0A1I7KNX4"/>